<organism evidence="2 3">
    <name type="scientific">Paraburkholderia phytofirmans (strain DSM 17436 / LMG 22146 / PsJN)</name>
    <name type="common">Burkholderia phytofirmans</name>
    <dbReference type="NCBI Taxonomy" id="398527"/>
    <lineage>
        <taxon>Bacteria</taxon>
        <taxon>Pseudomonadati</taxon>
        <taxon>Pseudomonadota</taxon>
        <taxon>Betaproteobacteria</taxon>
        <taxon>Burkholderiales</taxon>
        <taxon>Burkholderiaceae</taxon>
        <taxon>Paraburkholderia</taxon>
    </lineage>
</organism>
<name>B2TH18_PARPJ</name>
<sequence length="80" mass="8325">MTLKSSLAVWLSEGETLPNGAKSRYTRGQNILGQMLCLLALAVLIPIGMLVIFAATSVLGRESAGALAAHGVKLGILSLF</sequence>
<reference evidence="2 3" key="1">
    <citation type="journal article" date="2011" name="J. Bacteriol.">
        <title>Complete genome sequence of the plant growth-promoting endophyte Burkholderia phytofirmans strain PsJN.</title>
        <authorList>
            <person name="Weilharter A."/>
            <person name="Mitter B."/>
            <person name="Shin M.V."/>
            <person name="Chain P.S."/>
            <person name="Nowak J."/>
            <person name="Sessitsch A."/>
        </authorList>
    </citation>
    <scope>NUCLEOTIDE SEQUENCE [LARGE SCALE GENOMIC DNA]</scope>
    <source>
        <strain evidence="3">DSM 17436 / LMG 22146 / PsJN</strain>
        <plasmid evidence="2 3">pBPHYT01</plasmid>
    </source>
</reference>
<dbReference type="EMBL" id="CP001054">
    <property type="protein sequence ID" value="ACD21567.1"/>
    <property type="molecule type" value="Genomic_DNA"/>
</dbReference>
<keyword evidence="1" id="KW-0472">Membrane</keyword>
<proteinExistence type="predicted"/>
<dbReference type="AlphaFoldDB" id="B2TH18"/>
<dbReference type="Proteomes" id="UP000001739">
    <property type="component" value="Plasmid pBPHYT01"/>
</dbReference>
<protein>
    <submittedName>
        <fullName evidence="2">Uncharacterized protein</fullName>
    </submittedName>
</protein>
<keyword evidence="1" id="KW-1133">Transmembrane helix</keyword>
<dbReference type="HOGENOM" id="CLU_2536088_0_0_4"/>
<dbReference type="eggNOG" id="ENOG5030HGN">
    <property type="taxonomic scope" value="Bacteria"/>
</dbReference>
<keyword evidence="1" id="KW-0812">Transmembrane</keyword>
<evidence type="ECO:0000313" key="3">
    <source>
        <dbReference type="Proteomes" id="UP000001739"/>
    </source>
</evidence>
<keyword evidence="2" id="KW-0614">Plasmid</keyword>
<geneLocation type="plasmid" evidence="2 3">
    <name>pBPHYT01</name>
</geneLocation>
<accession>B2TH18</accession>
<feature type="transmembrane region" description="Helical" evidence="1">
    <location>
        <begin position="31"/>
        <end position="55"/>
    </location>
</feature>
<evidence type="ECO:0000256" key="1">
    <source>
        <dbReference type="SAM" id="Phobius"/>
    </source>
</evidence>
<dbReference type="RefSeq" id="WP_012430940.1">
    <property type="nucleotide sequence ID" value="NC_010679.1"/>
</dbReference>
<dbReference type="KEGG" id="bpy:Bphyt_7282"/>
<gene>
    <name evidence="2" type="ordered locus">Bphyt_7282</name>
</gene>
<evidence type="ECO:0000313" key="2">
    <source>
        <dbReference type="EMBL" id="ACD21567.1"/>
    </source>
</evidence>